<evidence type="ECO:0000313" key="2">
    <source>
        <dbReference type="Proteomes" id="UP001370490"/>
    </source>
</evidence>
<name>A0AAN8WDZ8_9MAGN</name>
<dbReference type="AlphaFoldDB" id="A0AAN8WDZ8"/>
<comment type="caution">
    <text evidence="1">The sequence shown here is derived from an EMBL/GenBank/DDBJ whole genome shotgun (WGS) entry which is preliminary data.</text>
</comment>
<reference evidence="1 2" key="1">
    <citation type="submission" date="2023-12" db="EMBL/GenBank/DDBJ databases">
        <title>A high-quality genome assembly for Dillenia turbinata (Dilleniales).</title>
        <authorList>
            <person name="Chanderbali A."/>
        </authorList>
    </citation>
    <scope>NUCLEOTIDE SEQUENCE [LARGE SCALE GENOMIC DNA]</scope>
    <source>
        <strain evidence="1">LSX21</strain>
        <tissue evidence="1">Leaf</tissue>
    </source>
</reference>
<organism evidence="1 2">
    <name type="scientific">Dillenia turbinata</name>
    <dbReference type="NCBI Taxonomy" id="194707"/>
    <lineage>
        <taxon>Eukaryota</taxon>
        <taxon>Viridiplantae</taxon>
        <taxon>Streptophyta</taxon>
        <taxon>Embryophyta</taxon>
        <taxon>Tracheophyta</taxon>
        <taxon>Spermatophyta</taxon>
        <taxon>Magnoliopsida</taxon>
        <taxon>eudicotyledons</taxon>
        <taxon>Gunneridae</taxon>
        <taxon>Pentapetalae</taxon>
        <taxon>Dilleniales</taxon>
        <taxon>Dilleniaceae</taxon>
        <taxon>Dillenia</taxon>
    </lineage>
</organism>
<dbReference type="EMBL" id="JBAMMX010000003">
    <property type="protein sequence ID" value="KAK6944172.1"/>
    <property type="molecule type" value="Genomic_DNA"/>
</dbReference>
<accession>A0AAN8WDZ8</accession>
<protein>
    <submittedName>
        <fullName evidence="1">Uncharacterized protein</fullName>
    </submittedName>
</protein>
<gene>
    <name evidence="1" type="ORF">RJ641_025274</name>
</gene>
<sequence>MLTYFYSQGRYRRIGLRNSWACTLAISGLSTPAKLEISFGCLQTMILGQD</sequence>
<evidence type="ECO:0000313" key="1">
    <source>
        <dbReference type="EMBL" id="KAK6944172.1"/>
    </source>
</evidence>
<dbReference type="Proteomes" id="UP001370490">
    <property type="component" value="Unassembled WGS sequence"/>
</dbReference>
<keyword evidence="2" id="KW-1185">Reference proteome</keyword>
<proteinExistence type="predicted"/>